<dbReference type="GO" id="GO:0005886">
    <property type="term" value="C:plasma membrane"/>
    <property type="evidence" value="ECO:0007669"/>
    <property type="project" value="UniProtKB-SubCell"/>
</dbReference>
<dbReference type="AlphaFoldDB" id="A0A9D2PU63"/>
<organism evidence="8 9">
    <name type="scientific">Candidatus Enterocloster excrementigallinarum</name>
    <dbReference type="NCBI Taxonomy" id="2838558"/>
    <lineage>
        <taxon>Bacteria</taxon>
        <taxon>Bacillati</taxon>
        <taxon>Bacillota</taxon>
        <taxon>Clostridia</taxon>
        <taxon>Lachnospirales</taxon>
        <taxon>Lachnospiraceae</taxon>
        <taxon>Enterocloster</taxon>
    </lineage>
</organism>
<reference evidence="8" key="1">
    <citation type="journal article" date="2021" name="PeerJ">
        <title>Extensive microbial diversity within the chicken gut microbiome revealed by metagenomics and culture.</title>
        <authorList>
            <person name="Gilroy R."/>
            <person name="Ravi A."/>
            <person name="Getino M."/>
            <person name="Pursley I."/>
            <person name="Horton D.L."/>
            <person name="Alikhan N.F."/>
            <person name="Baker D."/>
            <person name="Gharbi K."/>
            <person name="Hall N."/>
            <person name="Watson M."/>
            <person name="Adriaenssens E.M."/>
            <person name="Foster-Nyarko E."/>
            <person name="Jarju S."/>
            <person name="Secka A."/>
            <person name="Antonio M."/>
            <person name="Oren A."/>
            <person name="Chaudhuri R.R."/>
            <person name="La Ragione R."/>
            <person name="Hildebrand F."/>
            <person name="Pallen M.J."/>
        </authorList>
    </citation>
    <scope>NUCLEOTIDE SEQUENCE</scope>
    <source>
        <strain evidence="8">CHK198-12963</strain>
    </source>
</reference>
<feature type="transmembrane region" description="Helical" evidence="7">
    <location>
        <begin position="21"/>
        <end position="41"/>
    </location>
</feature>
<name>A0A9D2PU63_9FIRM</name>
<dbReference type="InterPro" id="IPR003740">
    <property type="entry name" value="YitT"/>
</dbReference>
<feature type="compositionally biased region" description="Polar residues" evidence="6">
    <location>
        <begin position="222"/>
        <end position="237"/>
    </location>
</feature>
<dbReference type="PANTHER" id="PTHR33545:SF10">
    <property type="entry name" value="UPF0750 MEMBRANE PROTEIN YPJC"/>
    <property type="match status" value="1"/>
</dbReference>
<sequence>MKQLRVFLLRLKQELTDTFTFQRTFSILLGTAIISFGITNIHSRVGISEGGVLGLLLLCNFWLGISSSILSPLLDGLSYLLGFKYLGKEFLKTSILASVSLSFFYRVWESFPPVLPDLSSDPLIASITGGLFIGIGCGLVVRQGASSGGDDALALVISKITGWKISRAYLFTDVTVLTLSLSYIPLTKIIFSLITVTISSFLIDFISTWGKDSDEDGDSKNQKVSGQTLVSDSVSSR</sequence>
<keyword evidence="3 7" id="KW-0812">Transmembrane</keyword>
<comment type="subcellular location">
    <subcellularLocation>
        <location evidence="1">Cell membrane</location>
        <topology evidence="1">Multi-pass membrane protein</topology>
    </subcellularLocation>
</comment>
<dbReference type="Pfam" id="PF02588">
    <property type="entry name" value="YitT_membrane"/>
    <property type="match status" value="1"/>
</dbReference>
<dbReference type="InterPro" id="IPR051461">
    <property type="entry name" value="UPF0750_membrane"/>
</dbReference>
<accession>A0A9D2PU63</accession>
<evidence type="ECO:0000256" key="5">
    <source>
        <dbReference type="ARBA" id="ARBA00023136"/>
    </source>
</evidence>
<gene>
    <name evidence="8" type="ORF">H9931_03695</name>
</gene>
<evidence type="ECO:0000256" key="7">
    <source>
        <dbReference type="SAM" id="Phobius"/>
    </source>
</evidence>
<keyword evidence="2" id="KW-1003">Cell membrane</keyword>
<feature type="transmembrane region" description="Helical" evidence="7">
    <location>
        <begin position="90"/>
        <end position="108"/>
    </location>
</feature>
<feature type="transmembrane region" description="Helical" evidence="7">
    <location>
        <begin position="190"/>
        <end position="210"/>
    </location>
</feature>
<reference evidence="8" key="2">
    <citation type="submission" date="2021-04" db="EMBL/GenBank/DDBJ databases">
        <authorList>
            <person name="Gilroy R."/>
        </authorList>
    </citation>
    <scope>NUCLEOTIDE SEQUENCE</scope>
    <source>
        <strain evidence="8">CHK198-12963</strain>
    </source>
</reference>
<keyword evidence="5 7" id="KW-0472">Membrane</keyword>
<proteinExistence type="predicted"/>
<dbReference type="EMBL" id="DWWB01000016">
    <property type="protein sequence ID" value="HJC65811.1"/>
    <property type="molecule type" value="Genomic_DNA"/>
</dbReference>
<evidence type="ECO:0000256" key="4">
    <source>
        <dbReference type="ARBA" id="ARBA00022989"/>
    </source>
</evidence>
<evidence type="ECO:0000313" key="9">
    <source>
        <dbReference type="Proteomes" id="UP000823863"/>
    </source>
</evidence>
<feature type="transmembrane region" description="Helical" evidence="7">
    <location>
        <begin position="61"/>
        <end position="83"/>
    </location>
</feature>
<keyword evidence="4 7" id="KW-1133">Transmembrane helix</keyword>
<protein>
    <submittedName>
        <fullName evidence="8">YitT family protein</fullName>
    </submittedName>
</protein>
<dbReference type="PANTHER" id="PTHR33545">
    <property type="entry name" value="UPF0750 MEMBRANE PROTEIN YITT-RELATED"/>
    <property type="match status" value="1"/>
</dbReference>
<comment type="caution">
    <text evidence="8">The sequence shown here is derived from an EMBL/GenBank/DDBJ whole genome shotgun (WGS) entry which is preliminary data.</text>
</comment>
<feature type="region of interest" description="Disordered" evidence="6">
    <location>
        <begin position="212"/>
        <end position="237"/>
    </location>
</feature>
<evidence type="ECO:0000256" key="1">
    <source>
        <dbReference type="ARBA" id="ARBA00004651"/>
    </source>
</evidence>
<feature type="transmembrane region" description="Helical" evidence="7">
    <location>
        <begin position="123"/>
        <end position="141"/>
    </location>
</feature>
<evidence type="ECO:0000256" key="2">
    <source>
        <dbReference type="ARBA" id="ARBA00022475"/>
    </source>
</evidence>
<evidence type="ECO:0000256" key="6">
    <source>
        <dbReference type="SAM" id="MobiDB-lite"/>
    </source>
</evidence>
<evidence type="ECO:0000256" key="3">
    <source>
        <dbReference type="ARBA" id="ARBA00022692"/>
    </source>
</evidence>
<dbReference type="Proteomes" id="UP000823863">
    <property type="component" value="Unassembled WGS sequence"/>
</dbReference>
<evidence type="ECO:0000313" key="8">
    <source>
        <dbReference type="EMBL" id="HJC65811.1"/>
    </source>
</evidence>